<feature type="compositionally biased region" description="Acidic residues" evidence="1">
    <location>
        <begin position="340"/>
        <end position="349"/>
    </location>
</feature>
<reference evidence="2 3" key="1">
    <citation type="journal article" date="2015" name="Antonie Van Leeuwenhoek">
        <title>Streptomyces klenkii sp. nov., isolated from deep marine sediment.</title>
        <authorList>
            <person name="Veyisoglu A."/>
            <person name="Sahin N."/>
        </authorList>
    </citation>
    <scope>NUCLEOTIDE SEQUENCE [LARGE SCALE GENOMIC DNA]</scope>
    <source>
        <strain evidence="2 3">KCTC 29202</strain>
    </source>
</reference>
<dbReference type="OrthoDB" id="4103156at2"/>
<organism evidence="2 3">
    <name type="scientific">Streptomyces klenkii</name>
    <dbReference type="NCBI Taxonomy" id="1420899"/>
    <lineage>
        <taxon>Bacteria</taxon>
        <taxon>Bacillati</taxon>
        <taxon>Actinomycetota</taxon>
        <taxon>Actinomycetes</taxon>
        <taxon>Kitasatosporales</taxon>
        <taxon>Streptomycetaceae</taxon>
        <taxon>Streptomyces</taxon>
    </lineage>
</organism>
<dbReference type="EMBL" id="RBAM01000009">
    <property type="protein sequence ID" value="RKN69820.1"/>
    <property type="molecule type" value="Genomic_DNA"/>
</dbReference>
<gene>
    <name evidence="2" type="ORF">D7231_22425</name>
</gene>
<accession>A0A3B0B8T9</accession>
<sequence>MNAVTPSRNGSLSLETVARGVPLVDDRLLLELTNDLHTAHDLTRAAGREGFFARLLGRATGRDRIRERTTRDRMLSSQQLTLRWLTHLSERMTVTDLVVAEVSEEVHDAKKRIERVEAAGQWSAAAIGELGAILGRLASDTGRFLSDHERRLAALEAQLALDRSARRWRNPRPDPELPWLVGAVLLAREVASGPAGTYAFTGGETLMQRQLVERMLQDPPVPWFEGVKSVPAMLTAVVRDLPSENHRLMVAELLGLGVADELSDAAGPLTSALARATELAVAGADPDDAARAALRDSSGSGDLFLPSSLSVEQLVRRIVAEQFAEARQRRIRLRKHAEPEDGSEGDGDDGAGRDAR</sequence>
<dbReference type="AlphaFoldDB" id="A0A3B0B8T9"/>
<evidence type="ECO:0000256" key="1">
    <source>
        <dbReference type="SAM" id="MobiDB-lite"/>
    </source>
</evidence>
<name>A0A3B0B8T9_9ACTN</name>
<feature type="region of interest" description="Disordered" evidence="1">
    <location>
        <begin position="331"/>
        <end position="356"/>
    </location>
</feature>
<evidence type="ECO:0000313" key="2">
    <source>
        <dbReference type="EMBL" id="RKN69820.1"/>
    </source>
</evidence>
<dbReference type="Proteomes" id="UP000270343">
    <property type="component" value="Unassembled WGS sequence"/>
</dbReference>
<dbReference type="RefSeq" id="WP_120757303.1">
    <property type="nucleotide sequence ID" value="NZ_JBFADQ010000009.1"/>
</dbReference>
<proteinExistence type="predicted"/>
<evidence type="ECO:0000313" key="3">
    <source>
        <dbReference type="Proteomes" id="UP000270343"/>
    </source>
</evidence>
<comment type="caution">
    <text evidence="2">The sequence shown here is derived from an EMBL/GenBank/DDBJ whole genome shotgun (WGS) entry which is preliminary data.</text>
</comment>
<protein>
    <submittedName>
        <fullName evidence="2">Uncharacterized protein</fullName>
    </submittedName>
</protein>
<keyword evidence="3" id="KW-1185">Reference proteome</keyword>